<comment type="caution">
    <text evidence="2">The sequence shown here is derived from an EMBL/GenBank/DDBJ whole genome shotgun (WGS) entry which is preliminary data.</text>
</comment>
<dbReference type="InterPro" id="IPR050922">
    <property type="entry name" value="LytR/CpsA/Psr_CW_biosynth"/>
</dbReference>
<organism evidence="2">
    <name type="scientific">marine sediment metagenome</name>
    <dbReference type="NCBI Taxonomy" id="412755"/>
    <lineage>
        <taxon>unclassified sequences</taxon>
        <taxon>metagenomes</taxon>
        <taxon>ecological metagenomes</taxon>
    </lineage>
</organism>
<feature type="domain" description="Cell envelope-related transcriptional attenuator" evidence="1">
    <location>
        <begin position="28"/>
        <end position="184"/>
    </location>
</feature>
<accession>X1S4H7</accession>
<dbReference type="EMBL" id="BARW01007516">
    <property type="protein sequence ID" value="GAI87808.1"/>
    <property type="molecule type" value="Genomic_DNA"/>
</dbReference>
<gene>
    <name evidence="2" type="ORF">S12H4_15618</name>
</gene>
<dbReference type="PANTHER" id="PTHR33392">
    <property type="entry name" value="POLYISOPRENYL-TEICHOIC ACID--PEPTIDOGLYCAN TEICHOIC ACID TRANSFERASE TAGU"/>
    <property type="match status" value="1"/>
</dbReference>
<proteinExistence type="predicted"/>
<sequence>MPDWQKKERVNILLLGIDQREGQHGPWRTDTMIVLTINPENKTAGMLSIPRDLWVPIPGYSENRINTAHYTGDLKKYPGGGLALAIKTVQTNLGIPIHYYVRVNFNGFVRVIDTIGGIEIYIEEEIYDPQYPDQGYGYDPLYISAGHQHMDGELALKYARTRHSGSDFDRLQRQQQVIMAARDRVLRLDLLPQLLPKLPDLLKNVGDAVQTDLQPDEILNLA</sequence>
<dbReference type="InterPro" id="IPR004474">
    <property type="entry name" value="LytR_CpsA_psr"/>
</dbReference>
<dbReference type="AlphaFoldDB" id="X1S4H7"/>
<protein>
    <recommendedName>
        <fullName evidence="1">Cell envelope-related transcriptional attenuator domain-containing protein</fullName>
    </recommendedName>
</protein>
<dbReference type="NCBIfam" id="TIGR00350">
    <property type="entry name" value="lytR_cpsA_psr"/>
    <property type="match status" value="1"/>
</dbReference>
<reference evidence="2" key="1">
    <citation type="journal article" date="2014" name="Front. Microbiol.">
        <title>High frequency of phylogenetically diverse reductive dehalogenase-homologous genes in deep subseafloor sedimentary metagenomes.</title>
        <authorList>
            <person name="Kawai M."/>
            <person name="Futagami T."/>
            <person name="Toyoda A."/>
            <person name="Takaki Y."/>
            <person name="Nishi S."/>
            <person name="Hori S."/>
            <person name="Arai W."/>
            <person name="Tsubouchi T."/>
            <person name="Morono Y."/>
            <person name="Uchiyama I."/>
            <person name="Ito T."/>
            <person name="Fujiyama A."/>
            <person name="Inagaki F."/>
            <person name="Takami H."/>
        </authorList>
    </citation>
    <scope>NUCLEOTIDE SEQUENCE</scope>
    <source>
        <strain evidence="2">Expedition CK06-06</strain>
    </source>
</reference>
<evidence type="ECO:0000313" key="2">
    <source>
        <dbReference type="EMBL" id="GAI87808.1"/>
    </source>
</evidence>
<name>X1S4H7_9ZZZZ</name>
<dbReference type="Pfam" id="PF03816">
    <property type="entry name" value="LytR_cpsA_psr"/>
    <property type="match status" value="1"/>
</dbReference>
<dbReference type="PANTHER" id="PTHR33392:SF6">
    <property type="entry name" value="POLYISOPRENYL-TEICHOIC ACID--PEPTIDOGLYCAN TEICHOIC ACID TRANSFERASE TAGU"/>
    <property type="match status" value="1"/>
</dbReference>
<dbReference type="Gene3D" id="3.40.630.190">
    <property type="entry name" value="LCP protein"/>
    <property type="match status" value="1"/>
</dbReference>
<evidence type="ECO:0000259" key="1">
    <source>
        <dbReference type="Pfam" id="PF03816"/>
    </source>
</evidence>
<feature type="non-terminal residue" evidence="2">
    <location>
        <position position="222"/>
    </location>
</feature>